<feature type="domain" description="AAA" evidence="1">
    <location>
        <begin position="37"/>
        <end position="159"/>
    </location>
</feature>
<evidence type="ECO:0000313" key="2">
    <source>
        <dbReference type="EMBL" id="AEE13549.1"/>
    </source>
</evidence>
<organism evidence="2 3">
    <name type="scientific">Porphyromonas asaccharolytica (strain ATCC 25260 / DSM 20707 / BCRC 10618 / CCUG 7834 / JCM 6326 / LMG 13178 / VPI 4198 / B440)</name>
    <name type="common">Bacteroides asaccharolyticus</name>
    <dbReference type="NCBI Taxonomy" id="879243"/>
    <lineage>
        <taxon>Bacteria</taxon>
        <taxon>Pseudomonadati</taxon>
        <taxon>Bacteroidota</taxon>
        <taxon>Bacteroidia</taxon>
        <taxon>Bacteroidales</taxon>
        <taxon>Porphyromonadaceae</taxon>
        <taxon>Porphyromonas</taxon>
    </lineage>
</organism>
<accession>F4KP20</accession>
<evidence type="ECO:0000313" key="3">
    <source>
        <dbReference type="Proteomes" id="UP000006545"/>
    </source>
</evidence>
<dbReference type="InterPro" id="IPR041682">
    <property type="entry name" value="AAA_14"/>
</dbReference>
<dbReference type="SUPFAM" id="SSF52540">
    <property type="entry name" value="P-loop containing nucleoside triphosphate hydrolases"/>
    <property type="match status" value="1"/>
</dbReference>
<dbReference type="PANTHER" id="PTHR42990">
    <property type="entry name" value="ATPASE"/>
    <property type="match status" value="1"/>
</dbReference>
<name>F4KP20_PORAD</name>
<dbReference type="InterPro" id="IPR027417">
    <property type="entry name" value="P-loop_NTPase"/>
</dbReference>
<dbReference type="HOGENOM" id="CLU_058017_0_0_10"/>
<reference evidence="3" key="1">
    <citation type="submission" date="2011-04" db="EMBL/GenBank/DDBJ databases">
        <title>The complete genome of Porphyromonas asaccharolytica DSM 20707.</title>
        <authorList>
            <person name="Lucas S."/>
            <person name="Han J."/>
            <person name="Lapidus A."/>
            <person name="Bruce D."/>
            <person name="Goodwin L."/>
            <person name="Pitluck S."/>
            <person name="Peters L."/>
            <person name="Kyrpides N."/>
            <person name="Mavromatis K."/>
            <person name="Ivanova N."/>
            <person name="Ovchinnikova G."/>
            <person name="Pagani I."/>
            <person name="Lu M."/>
            <person name="Detter J.C."/>
            <person name="Tapia R."/>
            <person name="Han C."/>
            <person name="Land M."/>
            <person name="Hauser L."/>
            <person name="Markowitz V."/>
            <person name="Cheng J.-F."/>
            <person name="Hugenholtz P."/>
            <person name="Woyke T."/>
            <person name="Wu D."/>
            <person name="Gronow S."/>
            <person name="Wellnitz S."/>
            <person name="Brambilla E."/>
            <person name="Klenk H.-P."/>
            <person name="Eisen J.A."/>
        </authorList>
    </citation>
    <scope>NUCLEOTIDE SEQUENCE [LARGE SCALE GENOMIC DNA]</scope>
    <source>
        <strain evidence="3">ATCC 25260 / DSM 20707 / VPI 4198</strain>
    </source>
</reference>
<dbReference type="STRING" id="879243.Poras_1618"/>
<dbReference type="Proteomes" id="UP000006545">
    <property type="component" value="Chromosome"/>
</dbReference>
<keyword evidence="3" id="KW-1185">Reference proteome</keyword>
<dbReference type="eggNOG" id="COG1373">
    <property type="taxonomic scope" value="Bacteria"/>
</dbReference>
<dbReference type="EMBL" id="CP002689">
    <property type="protein sequence ID" value="AEE13549.1"/>
    <property type="molecule type" value="Genomic_DNA"/>
</dbReference>
<dbReference type="PANTHER" id="PTHR42990:SF1">
    <property type="entry name" value="AAA+ ATPASE DOMAIN-CONTAINING PROTEIN"/>
    <property type="match status" value="1"/>
</dbReference>
<dbReference type="Pfam" id="PF13173">
    <property type="entry name" value="AAA_14"/>
    <property type="match status" value="1"/>
</dbReference>
<gene>
    <name evidence="2" type="ordered locus">Poras_1618</name>
</gene>
<proteinExistence type="predicted"/>
<protein>
    <submittedName>
        <fullName evidence="2">AAA ATPase</fullName>
    </submittedName>
</protein>
<dbReference type="AlphaFoldDB" id="F4KP20"/>
<dbReference type="OrthoDB" id="9768467at2"/>
<sequence>MEQQEILPLLATYHRRLALIETHFVRALHAQIHWESRLIGIRGTRGAGKTTLLLQHIKQRFSHVDDALWISLDNIWFKTHSLTDLVAYLYNHGLRHLYIDEVHKYPDWAIILKNLYDSYPDLNIVYTGSSMLEIDNSQVDLSRRQSLYTLPVMSFREYLGLYGLIDMEALSLEELLRDHVAISMDIVSRCKIIKAFNDYLTSGCYPFSLEAGEEYLLKLAAIATLVIESDMPAVENVSYATVEKTKKLLAIIAQSVPLVPNVNKLGQALETTRDNCLRMLYTLDKAQIISLLTKEEKSYKRISSPEKIYLGNTNLMAALGVPVNVGNKRETFFNNQLQAVATVTLPPKGDFLVDGRYLFEVGGASKTFEQIKDTPDSYLAVDDIEIGSGNRIPLWMFGLLY</sequence>
<evidence type="ECO:0000259" key="1">
    <source>
        <dbReference type="Pfam" id="PF13173"/>
    </source>
</evidence>
<dbReference type="KEGG" id="pah:Poras_1618"/>
<dbReference type="RefSeq" id="WP_013760874.1">
    <property type="nucleotide sequence ID" value="NC_015501.1"/>
</dbReference>